<feature type="transmembrane region" description="Helical" evidence="6">
    <location>
        <begin position="215"/>
        <end position="239"/>
    </location>
</feature>
<organism evidence="7 8">
    <name type="scientific">Paractinoplanes toevensis</name>
    <dbReference type="NCBI Taxonomy" id="571911"/>
    <lineage>
        <taxon>Bacteria</taxon>
        <taxon>Bacillati</taxon>
        <taxon>Actinomycetota</taxon>
        <taxon>Actinomycetes</taxon>
        <taxon>Micromonosporales</taxon>
        <taxon>Micromonosporaceae</taxon>
        <taxon>Paractinoplanes</taxon>
    </lineage>
</organism>
<dbReference type="EMBL" id="BOQN01000069">
    <property type="protein sequence ID" value="GIM93691.1"/>
    <property type="molecule type" value="Genomic_DNA"/>
</dbReference>
<evidence type="ECO:0000256" key="1">
    <source>
        <dbReference type="ARBA" id="ARBA00004651"/>
    </source>
</evidence>
<dbReference type="PANTHER" id="PTHR39087">
    <property type="entry name" value="UPF0104 MEMBRANE PROTEIN MJ1595"/>
    <property type="match status" value="1"/>
</dbReference>
<gene>
    <name evidence="7" type="ORF">Ato02nite_054840</name>
</gene>
<keyword evidence="5 6" id="KW-0472">Membrane</keyword>
<dbReference type="Proteomes" id="UP000677082">
    <property type="component" value="Unassembled WGS sequence"/>
</dbReference>
<comment type="caution">
    <text evidence="7">The sequence shown here is derived from an EMBL/GenBank/DDBJ whole genome shotgun (WGS) entry which is preliminary data.</text>
</comment>
<proteinExistence type="predicted"/>
<dbReference type="PANTHER" id="PTHR39087:SF2">
    <property type="entry name" value="UPF0104 MEMBRANE PROTEIN MJ1595"/>
    <property type="match status" value="1"/>
</dbReference>
<evidence type="ECO:0000256" key="3">
    <source>
        <dbReference type="ARBA" id="ARBA00022692"/>
    </source>
</evidence>
<evidence type="ECO:0000256" key="2">
    <source>
        <dbReference type="ARBA" id="ARBA00022475"/>
    </source>
</evidence>
<feature type="transmembrane region" description="Helical" evidence="6">
    <location>
        <begin position="36"/>
        <end position="54"/>
    </location>
</feature>
<keyword evidence="2" id="KW-1003">Cell membrane</keyword>
<name>A0A919TF28_9ACTN</name>
<accession>A0A919TF28</accession>
<evidence type="ECO:0000313" key="8">
    <source>
        <dbReference type="Proteomes" id="UP000677082"/>
    </source>
</evidence>
<dbReference type="GO" id="GO:0005886">
    <property type="term" value="C:plasma membrane"/>
    <property type="evidence" value="ECO:0007669"/>
    <property type="project" value="UniProtKB-SubCell"/>
</dbReference>
<keyword evidence="4 6" id="KW-1133">Transmembrane helix</keyword>
<keyword evidence="8" id="KW-1185">Reference proteome</keyword>
<dbReference type="NCBIfam" id="TIGR00374">
    <property type="entry name" value="flippase-like domain"/>
    <property type="match status" value="1"/>
</dbReference>
<sequence length="350" mass="36811">MRTAAVVVVLGLLGTELVLGWSSLAGALHQLRTPHPGWLALAVFAEVASMSAYARMQRRLLRSAGVRAPYRENMRLALAAHSLNETLPGGPAFSTRLNYQQMRRFGASPAIASWVIALSGILSGVALAVVTLGSAIAAGGSTHWPNLVALLVAAVLLTLGVRRIAQRPEMAAQLARLPLAWFNRLRRRPAHHGHDHVRGFLEQLRAARLSPGHGVAAAAYAVLNWLLDAVCLWLCFRAIGEPPAGLTAVLLAFCAAMAAGTITIVPGGLGIIDSALILGLMAGGVGGAAALATVVLYRVISFGFIIGVGWLSWLRIRRAAAPLTTAPALATTVHVEEAGPRAEDRYLAVS</sequence>
<dbReference type="InterPro" id="IPR022791">
    <property type="entry name" value="L-PG_synthase/AglD"/>
</dbReference>
<protein>
    <submittedName>
        <fullName evidence="7">Membrane protein</fullName>
    </submittedName>
</protein>
<feature type="transmembrane region" description="Helical" evidence="6">
    <location>
        <begin position="143"/>
        <end position="161"/>
    </location>
</feature>
<reference evidence="7 8" key="1">
    <citation type="submission" date="2021-03" db="EMBL/GenBank/DDBJ databases">
        <title>Whole genome shotgun sequence of Actinoplanes toevensis NBRC 105298.</title>
        <authorList>
            <person name="Komaki H."/>
            <person name="Tamura T."/>
        </authorList>
    </citation>
    <scope>NUCLEOTIDE SEQUENCE [LARGE SCALE GENOMIC DNA]</scope>
    <source>
        <strain evidence="7 8">NBRC 105298</strain>
    </source>
</reference>
<dbReference type="Pfam" id="PF03706">
    <property type="entry name" value="LPG_synthase_TM"/>
    <property type="match status" value="1"/>
</dbReference>
<evidence type="ECO:0000313" key="7">
    <source>
        <dbReference type="EMBL" id="GIM93691.1"/>
    </source>
</evidence>
<evidence type="ECO:0000256" key="6">
    <source>
        <dbReference type="SAM" id="Phobius"/>
    </source>
</evidence>
<evidence type="ECO:0000256" key="4">
    <source>
        <dbReference type="ARBA" id="ARBA00022989"/>
    </source>
</evidence>
<evidence type="ECO:0000256" key="5">
    <source>
        <dbReference type="ARBA" id="ARBA00023136"/>
    </source>
</evidence>
<feature type="transmembrane region" description="Helical" evidence="6">
    <location>
        <begin position="111"/>
        <end position="137"/>
    </location>
</feature>
<feature type="transmembrane region" description="Helical" evidence="6">
    <location>
        <begin position="245"/>
        <end position="264"/>
    </location>
</feature>
<keyword evidence="3 6" id="KW-0812">Transmembrane</keyword>
<comment type="subcellular location">
    <subcellularLocation>
        <location evidence="1">Cell membrane</location>
        <topology evidence="1">Multi-pass membrane protein</topology>
    </subcellularLocation>
</comment>
<feature type="transmembrane region" description="Helical" evidence="6">
    <location>
        <begin position="271"/>
        <end position="289"/>
    </location>
</feature>
<dbReference type="AlphaFoldDB" id="A0A919TF28"/>